<dbReference type="SMART" id="SM00240">
    <property type="entry name" value="FHA"/>
    <property type="match status" value="1"/>
</dbReference>
<dbReference type="Proteomes" id="UP000318571">
    <property type="component" value="Unassembled WGS sequence"/>
</dbReference>
<dbReference type="Pfam" id="PF00498">
    <property type="entry name" value="FHA"/>
    <property type="match status" value="1"/>
</dbReference>
<reference evidence="3 4" key="1">
    <citation type="journal article" date="2018" name="Nat. Ecol. Evol.">
        <title>Genomic signatures of mitonuclear coevolution across populations of Tigriopus californicus.</title>
        <authorList>
            <person name="Barreto F.S."/>
            <person name="Watson E.T."/>
            <person name="Lima T.G."/>
            <person name="Willett C.S."/>
            <person name="Edmands S."/>
            <person name="Li W."/>
            <person name="Burton R.S."/>
        </authorList>
    </citation>
    <scope>NUCLEOTIDE SEQUENCE [LARGE SCALE GENOMIC DNA]</scope>
    <source>
        <strain evidence="3 4">San Diego</strain>
    </source>
</reference>
<protein>
    <recommendedName>
        <fullName evidence="2">FHA domain-containing protein</fullName>
    </recommendedName>
</protein>
<dbReference type="EMBL" id="VCGU01000218">
    <property type="protein sequence ID" value="TRY65667.1"/>
    <property type="molecule type" value="Genomic_DNA"/>
</dbReference>
<name>A0A553NJU7_TIGCA</name>
<dbReference type="PROSITE" id="PS50006">
    <property type="entry name" value="FHA_DOMAIN"/>
    <property type="match status" value="1"/>
</dbReference>
<sequence length="165" mass="17802">MNSEIKKEEEGEEGELDSSESYGSTSDSSSTSEADTEPPEAIPPCIRMVVVQSEVMTCGELFIVTCMGGSVGREGEHDVLLDDIGCSKSHARITYQDGKFYYQDQGSTNGSVINDRRLKGDETREIGHGSRITIGTTGLVCHVHPGIQTCLECEPGLMKTPIVTP</sequence>
<comment type="caution">
    <text evidence="3">The sequence shown here is derived from an EMBL/GenBank/DDBJ whole genome shotgun (WGS) entry which is preliminary data.</text>
</comment>
<dbReference type="PANTHER" id="PTHR23106:SF24">
    <property type="entry name" value="ANGIOGENIC FACTOR WITH G PATCH AND FHA DOMAINS 1"/>
    <property type="match status" value="1"/>
</dbReference>
<gene>
    <name evidence="3" type="ORF">TCAL_14059</name>
</gene>
<proteinExistence type="predicted"/>
<evidence type="ECO:0000313" key="3">
    <source>
        <dbReference type="EMBL" id="TRY65667.1"/>
    </source>
</evidence>
<evidence type="ECO:0000259" key="2">
    <source>
        <dbReference type="PROSITE" id="PS50006"/>
    </source>
</evidence>
<evidence type="ECO:0000256" key="1">
    <source>
        <dbReference type="SAM" id="MobiDB-lite"/>
    </source>
</evidence>
<evidence type="ECO:0000313" key="4">
    <source>
        <dbReference type="Proteomes" id="UP000318571"/>
    </source>
</evidence>
<dbReference type="STRING" id="6832.A0A553NJU7"/>
<dbReference type="InterPro" id="IPR008984">
    <property type="entry name" value="SMAD_FHA_dom_sf"/>
</dbReference>
<feature type="region of interest" description="Disordered" evidence="1">
    <location>
        <begin position="1"/>
        <end position="41"/>
    </location>
</feature>
<dbReference type="AlphaFoldDB" id="A0A553NJU7"/>
<dbReference type="PANTHER" id="PTHR23106">
    <property type="entry name" value="ANGIOGENIC FACTOR WITH G PATCH AND FHA DOMAINS 1"/>
    <property type="match status" value="1"/>
</dbReference>
<dbReference type="Gene3D" id="2.60.200.20">
    <property type="match status" value="1"/>
</dbReference>
<dbReference type="InterPro" id="IPR000253">
    <property type="entry name" value="FHA_dom"/>
</dbReference>
<accession>A0A553NJU7</accession>
<keyword evidence="4" id="KW-1185">Reference proteome</keyword>
<dbReference type="SUPFAM" id="SSF49879">
    <property type="entry name" value="SMAD/FHA domain"/>
    <property type="match status" value="1"/>
</dbReference>
<organism evidence="3 4">
    <name type="scientific">Tigriopus californicus</name>
    <name type="common">Marine copepod</name>
    <dbReference type="NCBI Taxonomy" id="6832"/>
    <lineage>
        <taxon>Eukaryota</taxon>
        <taxon>Metazoa</taxon>
        <taxon>Ecdysozoa</taxon>
        <taxon>Arthropoda</taxon>
        <taxon>Crustacea</taxon>
        <taxon>Multicrustacea</taxon>
        <taxon>Hexanauplia</taxon>
        <taxon>Copepoda</taxon>
        <taxon>Harpacticoida</taxon>
        <taxon>Harpacticidae</taxon>
        <taxon>Tigriopus</taxon>
    </lineage>
</organism>
<feature type="compositionally biased region" description="Low complexity" evidence="1">
    <location>
        <begin position="19"/>
        <end position="33"/>
    </location>
</feature>
<feature type="domain" description="FHA" evidence="2">
    <location>
        <begin position="69"/>
        <end position="118"/>
    </location>
</feature>
<dbReference type="InterPro" id="IPR053027">
    <property type="entry name" value="AGGF1"/>
</dbReference>